<proteinExistence type="predicted"/>
<keyword evidence="2" id="KW-1185">Reference proteome</keyword>
<organism evidence="1 2">
    <name type="scientific">Bugula neritina</name>
    <name type="common">Brown bryozoan</name>
    <name type="synonym">Sertularia neritina</name>
    <dbReference type="NCBI Taxonomy" id="10212"/>
    <lineage>
        <taxon>Eukaryota</taxon>
        <taxon>Metazoa</taxon>
        <taxon>Spiralia</taxon>
        <taxon>Lophotrochozoa</taxon>
        <taxon>Bryozoa</taxon>
        <taxon>Gymnolaemata</taxon>
        <taxon>Cheilostomatida</taxon>
        <taxon>Flustrina</taxon>
        <taxon>Buguloidea</taxon>
        <taxon>Bugulidae</taxon>
        <taxon>Bugula</taxon>
    </lineage>
</organism>
<accession>A0A7J7KG26</accession>
<reference evidence="1" key="1">
    <citation type="submission" date="2020-06" db="EMBL/GenBank/DDBJ databases">
        <title>Draft genome of Bugula neritina, a colonial animal packing powerful symbionts and potential medicines.</title>
        <authorList>
            <person name="Rayko M."/>
        </authorList>
    </citation>
    <scope>NUCLEOTIDE SEQUENCE [LARGE SCALE GENOMIC DNA]</scope>
    <source>
        <strain evidence="1">Kwan_BN1</strain>
    </source>
</reference>
<sequence length="73" mass="8470">MPPLSNAQQPLRSRQVSPQFLSHMGQERTVPIHLTRKQQSTQHADCNIIHMKYNTVIKSIHISNLVCYSRKDM</sequence>
<comment type="caution">
    <text evidence="1">The sequence shown here is derived from an EMBL/GenBank/DDBJ whole genome shotgun (WGS) entry which is preliminary data.</text>
</comment>
<evidence type="ECO:0000313" key="1">
    <source>
        <dbReference type="EMBL" id="KAF6037620.1"/>
    </source>
</evidence>
<protein>
    <submittedName>
        <fullName evidence="1">Uncharacterized protein</fullName>
    </submittedName>
</protein>
<dbReference type="Proteomes" id="UP000593567">
    <property type="component" value="Unassembled WGS sequence"/>
</dbReference>
<evidence type="ECO:0000313" key="2">
    <source>
        <dbReference type="Proteomes" id="UP000593567"/>
    </source>
</evidence>
<name>A0A7J7KG26_BUGNE</name>
<dbReference type="EMBL" id="VXIV02000538">
    <property type="protein sequence ID" value="KAF6037620.1"/>
    <property type="molecule type" value="Genomic_DNA"/>
</dbReference>
<dbReference type="AlphaFoldDB" id="A0A7J7KG26"/>
<gene>
    <name evidence="1" type="ORF">EB796_004055</name>
</gene>